<evidence type="ECO:0000256" key="2">
    <source>
        <dbReference type="SAM" id="MobiDB-lite"/>
    </source>
</evidence>
<feature type="region of interest" description="Disordered" evidence="2">
    <location>
        <begin position="104"/>
        <end position="151"/>
    </location>
</feature>
<reference evidence="3 4" key="1">
    <citation type="submission" date="2019-10" db="EMBL/GenBank/DDBJ databases">
        <title>Description of Paenibacillus choica sp. nov.</title>
        <authorList>
            <person name="Carlier A."/>
            <person name="Qi S."/>
        </authorList>
    </citation>
    <scope>NUCLEOTIDE SEQUENCE [LARGE SCALE GENOMIC DNA]</scope>
    <source>
        <strain evidence="3 4">LMG 31460</strain>
    </source>
</reference>
<dbReference type="EMBL" id="WHOC01000198">
    <property type="protein sequence ID" value="NOU91527.1"/>
    <property type="molecule type" value="Genomic_DNA"/>
</dbReference>
<keyword evidence="4" id="KW-1185">Reference proteome</keyword>
<dbReference type="RefSeq" id="WP_171694204.1">
    <property type="nucleotide sequence ID" value="NZ_WHOC01000198.1"/>
</dbReference>
<feature type="compositionally biased region" description="Low complexity" evidence="2">
    <location>
        <begin position="113"/>
        <end position="124"/>
    </location>
</feature>
<evidence type="ECO:0000256" key="1">
    <source>
        <dbReference type="SAM" id="Coils"/>
    </source>
</evidence>
<organism evidence="3 4">
    <name type="scientific">Paenibacillus germinis</name>
    <dbReference type="NCBI Taxonomy" id="2654979"/>
    <lineage>
        <taxon>Bacteria</taxon>
        <taxon>Bacillati</taxon>
        <taxon>Bacillota</taxon>
        <taxon>Bacilli</taxon>
        <taxon>Bacillales</taxon>
        <taxon>Paenibacillaceae</taxon>
        <taxon>Paenibacillus</taxon>
    </lineage>
</organism>
<name>A0ABX1ZEM4_9BACL</name>
<evidence type="ECO:0000313" key="4">
    <source>
        <dbReference type="Proteomes" id="UP000658690"/>
    </source>
</evidence>
<gene>
    <name evidence="3" type="ORF">GC102_38245</name>
</gene>
<accession>A0ABX1ZEM4</accession>
<proteinExistence type="predicted"/>
<dbReference type="Proteomes" id="UP000658690">
    <property type="component" value="Unassembled WGS sequence"/>
</dbReference>
<protein>
    <recommendedName>
        <fullName evidence="5">Spore germination protein PC</fullName>
    </recommendedName>
</protein>
<dbReference type="Pfam" id="PF10737">
    <property type="entry name" value="GerPC"/>
    <property type="match status" value="2"/>
</dbReference>
<evidence type="ECO:0000313" key="3">
    <source>
        <dbReference type="EMBL" id="NOU91527.1"/>
    </source>
</evidence>
<evidence type="ECO:0008006" key="5">
    <source>
        <dbReference type="Google" id="ProtNLM"/>
    </source>
</evidence>
<dbReference type="InterPro" id="IPR019673">
    <property type="entry name" value="Spore_germination_GerPC"/>
</dbReference>
<sequence>MHNCITWQQWAQQVSAYIETQKQRIDTLEQTVTKLQTDLNALKNQKGVHIDKIEYKFDQLKVEKLDGTLTIGISPSLLDNIDDLSVNGASMGKYAGADASAFFQGKGQGQSQGQGISSWEGIGQRPEGQDQGQRTGHQGQDPEKGSTSGFGIQQEVSSGIEQYLQYGVHADMNNLENKYQYPLDEDYKALIIDDIRKQLDTRIQHYVNQYRGVGFKEPMEAVTTSIFEKTKQDIFSAIESYISSLPRKEG</sequence>
<feature type="coiled-coil region" evidence="1">
    <location>
        <begin position="18"/>
        <end position="45"/>
    </location>
</feature>
<comment type="caution">
    <text evidence="3">The sequence shown here is derived from an EMBL/GenBank/DDBJ whole genome shotgun (WGS) entry which is preliminary data.</text>
</comment>
<keyword evidence="1" id="KW-0175">Coiled coil</keyword>